<accession>A0A0E9VFT0</accession>
<evidence type="ECO:0000313" key="1">
    <source>
        <dbReference type="EMBL" id="JAH76851.1"/>
    </source>
</evidence>
<name>A0A0E9VFT0_ANGAN</name>
<reference evidence="1" key="1">
    <citation type="submission" date="2014-11" db="EMBL/GenBank/DDBJ databases">
        <authorList>
            <person name="Amaro Gonzalez C."/>
        </authorList>
    </citation>
    <scope>NUCLEOTIDE SEQUENCE</scope>
</reference>
<protein>
    <submittedName>
        <fullName evidence="1">Uncharacterized protein</fullName>
    </submittedName>
</protein>
<organism evidence="1">
    <name type="scientific">Anguilla anguilla</name>
    <name type="common">European freshwater eel</name>
    <name type="synonym">Muraena anguilla</name>
    <dbReference type="NCBI Taxonomy" id="7936"/>
    <lineage>
        <taxon>Eukaryota</taxon>
        <taxon>Metazoa</taxon>
        <taxon>Chordata</taxon>
        <taxon>Craniata</taxon>
        <taxon>Vertebrata</taxon>
        <taxon>Euteleostomi</taxon>
        <taxon>Actinopterygii</taxon>
        <taxon>Neopterygii</taxon>
        <taxon>Teleostei</taxon>
        <taxon>Anguilliformes</taxon>
        <taxon>Anguillidae</taxon>
        <taxon>Anguilla</taxon>
    </lineage>
</organism>
<proteinExistence type="predicted"/>
<dbReference type="AlphaFoldDB" id="A0A0E9VFT0"/>
<reference evidence="1" key="2">
    <citation type="journal article" date="2015" name="Fish Shellfish Immunol.">
        <title>Early steps in the European eel (Anguilla anguilla)-Vibrio vulnificus interaction in the gills: Role of the RtxA13 toxin.</title>
        <authorList>
            <person name="Callol A."/>
            <person name="Pajuelo D."/>
            <person name="Ebbesson L."/>
            <person name="Teles M."/>
            <person name="MacKenzie S."/>
            <person name="Amaro C."/>
        </authorList>
    </citation>
    <scope>NUCLEOTIDE SEQUENCE</scope>
</reference>
<sequence>MHSVKAETRSGVCSPGPGEPQTPLVFIGTLHLIDKLQQLELTSPGYLGSELGADFG</sequence>
<dbReference type="EMBL" id="GBXM01031726">
    <property type="protein sequence ID" value="JAH76851.1"/>
    <property type="molecule type" value="Transcribed_RNA"/>
</dbReference>